<dbReference type="InterPro" id="IPR039426">
    <property type="entry name" value="TonB-dep_rcpt-like"/>
</dbReference>
<dbReference type="PANTHER" id="PTHR30069:SF29">
    <property type="entry name" value="HEMOGLOBIN AND HEMOGLOBIN-HAPTOGLOBIN-BINDING PROTEIN 1-RELATED"/>
    <property type="match status" value="1"/>
</dbReference>
<dbReference type="EMBL" id="JBHUPB010000006">
    <property type="protein sequence ID" value="MFD2967491.1"/>
    <property type="molecule type" value="Genomic_DNA"/>
</dbReference>
<dbReference type="InterPro" id="IPR037066">
    <property type="entry name" value="Plug_dom_sf"/>
</dbReference>
<accession>A0ABW6BDG8</accession>
<comment type="caution">
    <text evidence="3">The sequence shown here is derived from an EMBL/GenBank/DDBJ whole genome shotgun (WGS) entry which is preliminary data.</text>
</comment>
<dbReference type="Pfam" id="PF13715">
    <property type="entry name" value="CarbopepD_reg_2"/>
    <property type="match status" value="1"/>
</dbReference>
<proteinExistence type="predicted"/>
<evidence type="ECO:0000313" key="4">
    <source>
        <dbReference type="Proteomes" id="UP001597525"/>
    </source>
</evidence>
<evidence type="ECO:0000256" key="1">
    <source>
        <dbReference type="ARBA" id="ARBA00022729"/>
    </source>
</evidence>
<name>A0ABW6BDG8_9SPHI</name>
<dbReference type="PANTHER" id="PTHR30069">
    <property type="entry name" value="TONB-DEPENDENT OUTER MEMBRANE RECEPTOR"/>
    <property type="match status" value="1"/>
</dbReference>
<dbReference type="InterPro" id="IPR012910">
    <property type="entry name" value="Plug_dom"/>
</dbReference>
<dbReference type="Proteomes" id="UP001597525">
    <property type="component" value="Unassembled WGS sequence"/>
</dbReference>
<sequence>MNANLIFNSRLLRRSLGLLCPIILLLPSGNLLAAKHAVSISSISGRFVNITGRVLDAAGKPVIGATITIKGTNTSTQSDETGVFRLNAPPGSETLVVSFIGFKTQEVAINNRTNLDIKLEPAEAIDEVVVVGYGTQKKAHLTGAVETVDIAAIEDIPATNLGTALASRLVGLQVNGGSARPGSKATLQIRKPVIYGKDAGTGAPLYVIDGMIQVDEKNNPESTQFDNLDPSEIESISLIKDGATAVYGVRGANGVVLVTTKRGKVGAPKINYNGFYGITDEVYRTKMMNAYQFGQYFNIMNGPNGTDFDPLSTEYRNRVFSQDELDHFQTINHDWLDDAWKSAYNTRHTLNLSGGAERATYFAGVSYQKQNGNLGTLDYDKWNFRAGTDVKVASNLKVSLQLSGNQDQLDRTFNKVSGEGPEDDYKNLLLASPYVPAYIDGLPVKLPGRTNDLSAYHYYEIQRLNNLAQTGTKFFTVNLAAEYEVPFVEGLKARATYTRNMRSSRGSQIGTRYQLYEFSRLGSNGHIYEGATNPTALTVSNGNRLYFSNENGTNTQYNFFLTYDKQIGKHNFSGLFSVERGDADGQQEDVWKADPIETTNGQFGTAFGAVDGRTFAYESGSLGYIGRLNYRYDERYLFEFLFRTDASNKFAPENYWGKFYSASAGWVISEENFFKVKGIDYLKLRYSAGLMGNDQFPIWAWRQRFTYEVGKGPVFGGNGNANTGMKMDRSPNRDATWSDEFKNNIGIDARFLNNRLSATIDGFYNKAYNILLERVGNTPVSVGGSMAPENYARVNTFGYEISLGWSDKIGQDFDYGINTRFAWSDLKIKHIDYDPVYEKYPWNPSNGGSEDVGMWGYDYLGMFKTQDDIDAYVSEYDIKSVFGTNVGDLKPGMLYYRDVRGPLQADGTFAAPDGIIDQNDQVQLSHKQNNLYRFGITLRAGYKNVGFETVIGGDFGGYAEIGSTERKKLNNDITRVYNNLPEIWGDIYDPEINPTGTMPNPNWENIYNVSSEFWRVSAFRMRVTSMNLNYSLPKSLVDRMKVSNARVYVSALNPFGLYSAFSYKDTYGTAWDAFPNLRTVSFGLNLTL</sequence>
<dbReference type="SUPFAM" id="SSF49464">
    <property type="entry name" value="Carboxypeptidase regulatory domain-like"/>
    <property type="match status" value="1"/>
</dbReference>
<dbReference type="InterPro" id="IPR023996">
    <property type="entry name" value="TonB-dep_OMP_SusC/RagA"/>
</dbReference>
<protein>
    <submittedName>
        <fullName evidence="3">SusC/RagA family TonB-linked outer membrane protein</fullName>
    </submittedName>
</protein>
<keyword evidence="1" id="KW-0732">Signal</keyword>
<reference evidence="4" key="1">
    <citation type="journal article" date="2019" name="Int. J. Syst. Evol. Microbiol.">
        <title>The Global Catalogue of Microorganisms (GCM) 10K type strain sequencing project: providing services to taxonomists for standard genome sequencing and annotation.</title>
        <authorList>
            <consortium name="The Broad Institute Genomics Platform"/>
            <consortium name="The Broad Institute Genome Sequencing Center for Infectious Disease"/>
            <person name="Wu L."/>
            <person name="Ma J."/>
        </authorList>
    </citation>
    <scope>NUCLEOTIDE SEQUENCE [LARGE SCALE GENOMIC DNA]</scope>
    <source>
        <strain evidence="4">KCTC 22814</strain>
    </source>
</reference>
<dbReference type="Gene3D" id="2.60.40.1120">
    <property type="entry name" value="Carboxypeptidase-like, regulatory domain"/>
    <property type="match status" value="1"/>
</dbReference>
<dbReference type="Gene3D" id="2.170.130.10">
    <property type="entry name" value="TonB-dependent receptor, plug domain"/>
    <property type="match status" value="1"/>
</dbReference>
<dbReference type="NCBIfam" id="TIGR04057">
    <property type="entry name" value="SusC_RagA_signa"/>
    <property type="match status" value="1"/>
</dbReference>
<dbReference type="SUPFAM" id="SSF56935">
    <property type="entry name" value="Porins"/>
    <property type="match status" value="1"/>
</dbReference>
<dbReference type="InterPro" id="IPR023997">
    <property type="entry name" value="TonB-dep_OMP_SusC/RagA_CS"/>
</dbReference>
<dbReference type="RefSeq" id="WP_320186155.1">
    <property type="nucleotide sequence ID" value="NZ_CP138332.1"/>
</dbReference>
<organism evidence="3 4">
    <name type="scientific">Sphingobacterium bambusae</name>
    <dbReference type="NCBI Taxonomy" id="662858"/>
    <lineage>
        <taxon>Bacteria</taxon>
        <taxon>Pseudomonadati</taxon>
        <taxon>Bacteroidota</taxon>
        <taxon>Sphingobacteriia</taxon>
        <taxon>Sphingobacteriales</taxon>
        <taxon>Sphingobacteriaceae</taxon>
        <taxon>Sphingobacterium</taxon>
    </lineage>
</organism>
<evidence type="ECO:0000313" key="3">
    <source>
        <dbReference type="EMBL" id="MFD2967491.1"/>
    </source>
</evidence>
<dbReference type="InterPro" id="IPR008969">
    <property type="entry name" value="CarboxyPept-like_regulatory"/>
</dbReference>
<evidence type="ECO:0000259" key="2">
    <source>
        <dbReference type="Pfam" id="PF07715"/>
    </source>
</evidence>
<dbReference type="Pfam" id="PF07715">
    <property type="entry name" value="Plug"/>
    <property type="match status" value="1"/>
</dbReference>
<feature type="domain" description="TonB-dependent receptor plug" evidence="2">
    <location>
        <begin position="139"/>
        <end position="255"/>
    </location>
</feature>
<gene>
    <name evidence="3" type="ORF">ACFS7Y_08830</name>
</gene>
<dbReference type="NCBIfam" id="TIGR04056">
    <property type="entry name" value="OMP_RagA_SusC"/>
    <property type="match status" value="1"/>
</dbReference>
<keyword evidence="4" id="KW-1185">Reference proteome</keyword>